<sequence length="201" mass="22952">MVNDKRVAAVALLIQPHHSHALTEMKTFLRIVRAGDLRGLAAGMNDSPDAQFLFSIDGMQLAAGYWRDATSTTIGQVEASLLFDVSVQDFAHLERGPVTGAVIRMLPGRQRQLVHWSNELNKRSQEAQESIRREGVEFESWFSFELNQNLYLFALMADYKEHAVSTDHDDLDVDRIHRDFKKNWDRSARYICTRIDSSDQA</sequence>
<dbReference type="InterPro" id="IPR046174">
    <property type="entry name" value="DUF6176"/>
</dbReference>
<proteinExistence type="predicted"/>
<accession>A0A323UMF7</accession>
<dbReference type="Proteomes" id="UP000248259">
    <property type="component" value="Unassembled WGS sequence"/>
</dbReference>
<gene>
    <name evidence="1" type="ORF">DNK49_22975</name>
</gene>
<name>A0A323UMF7_9RHOO</name>
<keyword evidence="2" id="KW-1185">Reference proteome</keyword>
<evidence type="ECO:0000313" key="2">
    <source>
        <dbReference type="Proteomes" id="UP000248259"/>
    </source>
</evidence>
<comment type="caution">
    <text evidence="1">The sequence shown here is derived from an EMBL/GenBank/DDBJ whole genome shotgun (WGS) entry which is preliminary data.</text>
</comment>
<organism evidence="1 2">
    <name type="scientific">Parazoarcus communis SWub3 = DSM 12120</name>
    <dbReference type="NCBI Taxonomy" id="1121029"/>
    <lineage>
        <taxon>Bacteria</taxon>
        <taxon>Pseudomonadati</taxon>
        <taxon>Pseudomonadota</taxon>
        <taxon>Betaproteobacteria</taxon>
        <taxon>Rhodocyclales</taxon>
        <taxon>Zoogloeaceae</taxon>
        <taxon>Parazoarcus</taxon>
    </lineage>
</organism>
<evidence type="ECO:0000313" key="1">
    <source>
        <dbReference type="EMBL" id="PZA14232.1"/>
    </source>
</evidence>
<dbReference type="AlphaFoldDB" id="A0A323UMF7"/>
<reference evidence="1 2" key="1">
    <citation type="submission" date="2018-06" db="EMBL/GenBank/DDBJ databases">
        <title>Azoarcus communis strain SWub3 genome.</title>
        <authorList>
            <person name="Zorraquino Salvo V."/>
            <person name="Toubiana D."/>
            <person name="Blumwald E."/>
        </authorList>
    </citation>
    <scope>NUCLEOTIDE SEQUENCE [LARGE SCALE GENOMIC DNA]</scope>
    <source>
        <strain evidence="1 2">SWub3</strain>
    </source>
</reference>
<protein>
    <submittedName>
        <fullName evidence="1">Uncharacterized protein</fullName>
    </submittedName>
</protein>
<dbReference type="Pfam" id="PF19673">
    <property type="entry name" value="DUF6176"/>
    <property type="match status" value="1"/>
</dbReference>
<dbReference type="EMBL" id="QKOE01000063">
    <property type="protein sequence ID" value="PZA14232.1"/>
    <property type="molecule type" value="Genomic_DNA"/>
</dbReference>